<dbReference type="GO" id="GO:0000155">
    <property type="term" value="F:phosphorelay sensor kinase activity"/>
    <property type="evidence" value="ECO:0007669"/>
    <property type="project" value="InterPro"/>
</dbReference>
<evidence type="ECO:0000256" key="4">
    <source>
        <dbReference type="ARBA" id="ARBA00022553"/>
    </source>
</evidence>
<dbReference type="Gene3D" id="3.30.565.10">
    <property type="entry name" value="Histidine kinase-like ATPase, C-terminal domain"/>
    <property type="match status" value="1"/>
</dbReference>
<dbReference type="EC" id="2.7.13.3" evidence="3"/>
<evidence type="ECO:0000256" key="6">
    <source>
        <dbReference type="ARBA" id="ARBA00022777"/>
    </source>
</evidence>
<dbReference type="InterPro" id="IPR005467">
    <property type="entry name" value="His_kinase_dom"/>
</dbReference>
<evidence type="ECO:0000256" key="1">
    <source>
        <dbReference type="ARBA" id="ARBA00000085"/>
    </source>
</evidence>
<dbReference type="GO" id="GO:0000156">
    <property type="term" value="F:phosphorelay response regulator activity"/>
    <property type="evidence" value="ECO:0007669"/>
    <property type="project" value="TreeGrafter"/>
</dbReference>
<comment type="caution">
    <text evidence="12">The sequence shown here is derived from an EMBL/GenBank/DDBJ whole genome shotgun (WGS) entry which is preliminary data.</text>
</comment>
<dbReference type="GO" id="GO:0030295">
    <property type="term" value="F:protein kinase activator activity"/>
    <property type="evidence" value="ECO:0007669"/>
    <property type="project" value="TreeGrafter"/>
</dbReference>
<dbReference type="GO" id="GO:0007234">
    <property type="term" value="P:osmosensory signaling via phosphorelay pathway"/>
    <property type="evidence" value="ECO:0007669"/>
    <property type="project" value="TreeGrafter"/>
</dbReference>
<keyword evidence="8" id="KW-0472">Membrane</keyword>
<dbReference type="Gene3D" id="3.30.450.20">
    <property type="entry name" value="PAS domain"/>
    <property type="match status" value="2"/>
</dbReference>
<keyword evidence="7" id="KW-0902">Two-component regulatory system</keyword>
<gene>
    <name evidence="12" type="ORF">CVT63_04730</name>
</gene>
<keyword evidence="4" id="KW-0597">Phosphoprotein</keyword>
<dbReference type="InterPro" id="IPR004358">
    <property type="entry name" value="Sig_transdc_His_kin-like_C"/>
</dbReference>
<organism evidence="12 13">
    <name type="scientific">Candidatus Anoxymicrobium japonicum</name>
    <dbReference type="NCBI Taxonomy" id="2013648"/>
    <lineage>
        <taxon>Bacteria</taxon>
        <taxon>Bacillati</taxon>
        <taxon>Actinomycetota</taxon>
        <taxon>Candidatus Geothermincolia</taxon>
        <taxon>Candidatus Geothermincolales</taxon>
        <taxon>Candidatus Anoxymicrobiaceae</taxon>
        <taxon>Candidatus Anoxymicrobium</taxon>
    </lineage>
</organism>
<dbReference type="InterPro" id="IPR036890">
    <property type="entry name" value="HATPase_C_sf"/>
</dbReference>
<dbReference type="CDD" id="cd00130">
    <property type="entry name" value="PAS"/>
    <property type="match status" value="2"/>
</dbReference>
<protein>
    <recommendedName>
        <fullName evidence="9">Sensor-like histidine kinase SenX3</fullName>
        <ecNumber evidence="3">2.7.13.3</ecNumber>
    </recommendedName>
</protein>
<feature type="domain" description="PAS" evidence="11">
    <location>
        <begin position="135"/>
        <end position="205"/>
    </location>
</feature>
<dbReference type="PANTHER" id="PTHR42878">
    <property type="entry name" value="TWO-COMPONENT HISTIDINE KINASE"/>
    <property type="match status" value="1"/>
</dbReference>
<name>A0A2N3G5T6_9ACTN</name>
<evidence type="ECO:0000256" key="7">
    <source>
        <dbReference type="ARBA" id="ARBA00023012"/>
    </source>
</evidence>
<dbReference type="CDD" id="cd00075">
    <property type="entry name" value="HATPase"/>
    <property type="match status" value="1"/>
</dbReference>
<feature type="domain" description="Histidine kinase" evidence="10">
    <location>
        <begin position="270"/>
        <end position="485"/>
    </location>
</feature>
<dbReference type="InterPro" id="IPR035965">
    <property type="entry name" value="PAS-like_dom_sf"/>
</dbReference>
<dbReference type="SMART" id="SM00091">
    <property type="entry name" value="PAS"/>
    <property type="match status" value="2"/>
</dbReference>
<dbReference type="SUPFAM" id="SSF55785">
    <property type="entry name" value="PYP-like sensor domain (PAS domain)"/>
    <property type="match status" value="2"/>
</dbReference>
<evidence type="ECO:0000256" key="3">
    <source>
        <dbReference type="ARBA" id="ARBA00012438"/>
    </source>
</evidence>
<sequence>MRNCDTILVFAAQRRIKVLRQAKRVLKRIFEASPLGIAITVDGKFVYCNHKQSDLFGLESPMELCGRRIEEFLDGEEFSAVSELENFIKIIRADGKPVTLEIYATEFPFEREAGILSFCANVSERVAAQQALAESEAWHRDLAENASDIIQSVRPDGSFMYVNRPWRETLGYSKREVKNVTLWDVIHSDSQAHCMEVFKKAISGEEVKSAEAVLVTKQGKKILVEGNVTCNIKDGIPISTRGVFRDITDRRAAEEEQRKKNVELEYFANAVSHDLKSSIAAILLANETVRTLFSGEIPEGKRALFDEILEMIDQSAGRCGRLIDDVYAISELGRTPVAVEEVDVGEIVSDILSENKSEINARGISVEVSPVLGAVEANRTYIYQIFGNLIGNAIKHNESAAPHVEISRLPDQPDGRVWFLVRDNGAGISQGEIDNIFVPFYKGEDAGKTGIGLAIVEKIVRLYNGEIRAYNNGGACFEFTLSSDSV</sequence>
<evidence type="ECO:0000313" key="12">
    <source>
        <dbReference type="EMBL" id="PKQ28071.1"/>
    </source>
</evidence>
<evidence type="ECO:0000313" key="13">
    <source>
        <dbReference type="Proteomes" id="UP000233654"/>
    </source>
</evidence>
<dbReference type="InterPro" id="IPR036097">
    <property type="entry name" value="HisK_dim/P_sf"/>
</dbReference>
<evidence type="ECO:0000256" key="9">
    <source>
        <dbReference type="ARBA" id="ARBA00039401"/>
    </source>
</evidence>
<dbReference type="PROSITE" id="PS50112">
    <property type="entry name" value="PAS"/>
    <property type="match status" value="1"/>
</dbReference>
<reference evidence="12 13" key="1">
    <citation type="journal article" date="2017" name="ISME J.">
        <title>Potential for microbial H2 and metal transformations associated with novel bacteria and archaea in deep terrestrial subsurface sediments.</title>
        <authorList>
            <person name="Hernsdorf A.W."/>
            <person name="Amano Y."/>
            <person name="Miyakawa K."/>
            <person name="Ise K."/>
            <person name="Suzuki Y."/>
            <person name="Anantharaman K."/>
            <person name="Probst A."/>
            <person name="Burstein D."/>
            <person name="Thomas B.C."/>
            <person name="Banfield J.F."/>
        </authorList>
    </citation>
    <scope>NUCLEOTIDE SEQUENCE [LARGE SCALE GENOMIC DNA]</scope>
    <source>
        <strain evidence="12">HGW-Actinobacteria-3</strain>
    </source>
</reference>
<dbReference type="GO" id="GO:0005886">
    <property type="term" value="C:plasma membrane"/>
    <property type="evidence" value="ECO:0007669"/>
    <property type="project" value="UniProtKB-SubCell"/>
</dbReference>
<dbReference type="SUPFAM" id="SSF55874">
    <property type="entry name" value="ATPase domain of HSP90 chaperone/DNA topoisomerase II/histidine kinase"/>
    <property type="match status" value="1"/>
</dbReference>
<dbReference type="EMBL" id="PHEX01000034">
    <property type="protein sequence ID" value="PKQ28071.1"/>
    <property type="molecule type" value="Genomic_DNA"/>
</dbReference>
<dbReference type="Proteomes" id="UP000233654">
    <property type="component" value="Unassembled WGS sequence"/>
</dbReference>
<evidence type="ECO:0000259" key="11">
    <source>
        <dbReference type="PROSITE" id="PS50112"/>
    </source>
</evidence>
<dbReference type="SMART" id="SM00387">
    <property type="entry name" value="HATPase_c"/>
    <property type="match status" value="1"/>
</dbReference>
<comment type="catalytic activity">
    <reaction evidence="1">
        <text>ATP + protein L-histidine = ADP + protein N-phospho-L-histidine.</text>
        <dbReference type="EC" id="2.7.13.3"/>
    </reaction>
</comment>
<evidence type="ECO:0000259" key="10">
    <source>
        <dbReference type="PROSITE" id="PS50109"/>
    </source>
</evidence>
<keyword evidence="5" id="KW-0808">Transferase</keyword>
<dbReference type="Pfam" id="PF02518">
    <property type="entry name" value="HATPase_c"/>
    <property type="match status" value="1"/>
</dbReference>
<dbReference type="InterPro" id="IPR003594">
    <property type="entry name" value="HATPase_dom"/>
</dbReference>
<dbReference type="Pfam" id="PF00512">
    <property type="entry name" value="HisKA"/>
    <property type="match status" value="1"/>
</dbReference>
<accession>A0A2N3G5T6</accession>
<evidence type="ECO:0000256" key="8">
    <source>
        <dbReference type="ARBA" id="ARBA00023136"/>
    </source>
</evidence>
<dbReference type="SUPFAM" id="SSF47384">
    <property type="entry name" value="Homodimeric domain of signal transducing histidine kinase"/>
    <property type="match status" value="1"/>
</dbReference>
<dbReference type="NCBIfam" id="TIGR00229">
    <property type="entry name" value="sensory_box"/>
    <property type="match status" value="2"/>
</dbReference>
<keyword evidence="6" id="KW-0418">Kinase</keyword>
<dbReference type="PROSITE" id="PS50109">
    <property type="entry name" value="HIS_KIN"/>
    <property type="match status" value="1"/>
</dbReference>
<dbReference type="Gene3D" id="1.10.287.130">
    <property type="match status" value="1"/>
</dbReference>
<dbReference type="InterPro" id="IPR000014">
    <property type="entry name" value="PAS"/>
</dbReference>
<dbReference type="CDD" id="cd00082">
    <property type="entry name" value="HisKA"/>
    <property type="match status" value="1"/>
</dbReference>
<dbReference type="SMART" id="SM00388">
    <property type="entry name" value="HisKA"/>
    <property type="match status" value="1"/>
</dbReference>
<dbReference type="InterPro" id="IPR003661">
    <property type="entry name" value="HisK_dim/P_dom"/>
</dbReference>
<dbReference type="Pfam" id="PF13188">
    <property type="entry name" value="PAS_8"/>
    <property type="match status" value="1"/>
</dbReference>
<evidence type="ECO:0000256" key="2">
    <source>
        <dbReference type="ARBA" id="ARBA00004236"/>
    </source>
</evidence>
<dbReference type="InterPro" id="IPR050351">
    <property type="entry name" value="BphY/WalK/GraS-like"/>
</dbReference>
<dbReference type="Pfam" id="PF13426">
    <property type="entry name" value="PAS_9"/>
    <property type="match status" value="1"/>
</dbReference>
<proteinExistence type="predicted"/>
<dbReference type="PANTHER" id="PTHR42878:SF15">
    <property type="entry name" value="BACTERIOPHYTOCHROME"/>
    <property type="match status" value="1"/>
</dbReference>
<comment type="subcellular location">
    <subcellularLocation>
        <location evidence="2">Cell membrane</location>
    </subcellularLocation>
</comment>
<evidence type="ECO:0000256" key="5">
    <source>
        <dbReference type="ARBA" id="ARBA00022679"/>
    </source>
</evidence>
<dbReference type="AlphaFoldDB" id="A0A2N3G5T6"/>
<dbReference type="PRINTS" id="PR00344">
    <property type="entry name" value="BCTRLSENSOR"/>
</dbReference>